<reference evidence="6" key="1">
    <citation type="submission" date="2023-01" db="EMBL/GenBank/DDBJ databases">
        <title>Oxazolidinone resistance genes in florfenicol resistant enterococci from beef cattle and veal calves at slaughter.</title>
        <authorList>
            <person name="Biggel M."/>
        </authorList>
    </citation>
    <scope>NUCLEOTIDE SEQUENCE</scope>
    <source>
        <strain evidence="6">K204-1</strain>
    </source>
</reference>
<organism evidence="6 7">
    <name type="scientific">Vagococcus lutrae</name>
    <dbReference type="NCBI Taxonomy" id="81947"/>
    <lineage>
        <taxon>Bacteria</taxon>
        <taxon>Bacillati</taxon>
        <taxon>Bacillota</taxon>
        <taxon>Bacilli</taxon>
        <taxon>Lactobacillales</taxon>
        <taxon>Enterococcaceae</taxon>
        <taxon>Vagococcus</taxon>
    </lineage>
</organism>
<keyword evidence="1" id="KW-0678">Repressor</keyword>
<dbReference type="SUPFAM" id="SSF53822">
    <property type="entry name" value="Periplasmic binding protein-like I"/>
    <property type="match status" value="1"/>
</dbReference>
<proteinExistence type="predicted"/>
<name>A0AAF0BH91_9ENTE</name>
<dbReference type="PANTHER" id="PTHR30146:SF95">
    <property type="entry name" value="RIBOSE OPERON REPRESSOR"/>
    <property type="match status" value="1"/>
</dbReference>
<dbReference type="Pfam" id="PF00532">
    <property type="entry name" value="Peripla_BP_1"/>
    <property type="match status" value="1"/>
</dbReference>
<dbReference type="GO" id="GO:0000976">
    <property type="term" value="F:transcription cis-regulatory region binding"/>
    <property type="evidence" value="ECO:0007669"/>
    <property type="project" value="TreeGrafter"/>
</dbReference>
<keyword evidence="2" id="KW-0805">Transcription regulation</keyword>
<evidence type="ECO:0000256" key="1">
    <source>
        <dbReference type="ARBA" id="ARBA00022491"/>
    </source>
</evidence>
<dbReference type="PROSITE" id="PS50932">
    <property type="entry name" value="HTH_LACI_2"/>
    <property type="match status" value="1"/>
</dbReference>
<sequence length="329" mass="36840">MTKVTIRDVAKNAGVSPTTVSRVLNNRGYISDEMKKKVHDSIEELGFIPNEMARSLFSNKTKLIGLIIPTTSNPFFGELTYHIEKHLSKLDYKLLVCNSINESENEKKYLRMLQENRVDGIIVGSHNIDIEEYEKMPLKMVSVERSLGESIPTIQSDNYHGGYMATEELIKADCQNILCISGDPRLQTPANDREKAYLDCIGNHNMMSHVAHIPFTKSNKEKNKRVFEILQSSPKIDGVFAGDDLMASIVINQANKLGIEVPKELKVVGFDGTENIRTILPDLSTVKQPIALLAEKSVEVLLDEIDNKQVPMSTILPVELISNRTSKSI</sequence>
<dbReference type="PANTHER" id="PTHR30146">
    <property type="entry name" value="LACI-RELATED TRANSCRIPTIONAL REPRESSOR"/>
    <property type="match status" value="1"/>
</dbReference>
<dbReference type="SMART" id="SM00354">
    <property type="entry name" value="HTH_LACI"/>
    <property type="match status" value="1"/>
</dbReference>
<gene>
    <name evidence="6" type="ORF">PML95_00010</name>
</gene>
<dbReference type="RefSeq" id="WP_126760749.1">
    <property type="nucleotide sequence ID" value="NZ_CP116507.1"/>
</dbReference>
<dbReference type="AlphaFoldDB" id="A0AAF0BH91"/>
<dbReference type="InterPro" id="IPR001761">
    <property type="entry name" value="Peripla_BP/Lac1_sug-bd_dom"/>
</dbReference>
<evidence type="ECO:0000313" key="7">
    <source>
        <dbReference type="Proteomes" id="UP001179600"/>
    </source>
</evidence>
<evidence type="ECO:0000256" key="4">
    <source>
        <dbReference type="ARBA" id="ARBA00023163"/>
    </source>
</evidence>
<dbReference type="PRINTS" id="PR00036">
    <property type="entry name" value="HTHLACI"/>
</dbReference>
<dbReference type="GO" id="GO:0003700">
    <property type="term" value="F:DNA-binding transcription factor activity"/>
    <property type="evidence" value="ECO:0007669"/>
    <property type="project" value="TreeGrafter"/>
</dbReference>
<dbReference type="Proteomes" id="UP001179600">
    <property type="component" value="Chromosome"/>
</dbReference>
<dbReference type="Gene3D" id="1.10.260.40">
    <property type="entry name" value="lambda repressor-like DNA-binding domains"/>
    <property type="match status" value="1"/>
</dbReference>
<keyword evidence="3 6" id="KW-0238">DNA-binding</keyword>
<accession>A0AAF0BH91</accession>
<dbReference type="PROSITE" id="PS00356">
    <property type="entry name" value="HTH_LACI_1"/>
    <property type="match status" value="1"/>
</dbReference>
<keyword evidence="4" id="KW-0804">Transcription</keyword>
<dbReference type="CDD" id="cd06291">
    <property type="entry name" value="PBP1_Qymf-like"/>
    <property type="match status" value="1"/>
</dbReference>
<dbReference type="InterPro" id="IPR010982">
    <property type="entry name" value="Lambda_DNA-bd_dom_sf"/>
</dbReference>
<dbReference type="Pfam" id="PF00356">
    <property type="entry name" value="LacI"/>
    <property type="match status" value="1"/>
</dbReference>
<dbReference type="CDD" id="cd01392">
    <property type="entry name" value="HTH_LacI"/>
    <property type="match status" value="1"/>
</dbReference>
<dbReference type="InterPro" id="IPR000843">
    <property type="entry name" value="HTH_LacI"/>
</dbReference>
<dbReference type="EMBL" id="CP116507">
    <property type="protein sequence ID" value="WCG22687.1"/>
    <property type="molecule type" value="Genomic_DNA"/>
</dbReference>
<feature type="domain" description="HTH lacI-type" evidence="5">
    <location>
        <begin position="4"/>
        <end position="58"/>
    </location>
</feature>
<evidence type="ECO:0000313" key="6">
    <source>
        <dbReference type="EMBL" id="WCG22687.1"/>
    </source>
</evidence>
<dbReference type="Gene3D" id="3.40.50.2300">
    <property type="match status" value="2"/>
</dbReference>
<evidence type="ECO:0000259" key="5">
    <source>
        <dbReference type="PROSITE" id="PS50932"/>
    </source>
</evidence>
<dbReference type="SUPFAM" id="SSF47413">
    <property type="entry name" value="lambda repressor-like DNA-binding domains"/>
    <property type="match status" value="1"/>
</dbReference>
<evidence type="ECO:0000256" key="2">
    <source>
        <dbReference type="ARBA" id="ARBA00023015"/>
    </source>
</evidence>
<evidence type="ECO:0000256" key="3">
    <source>
        <dbReference type="ARBA" id="ARBA00023125"/>
    </source>
</evidence>
<dbReference type="InterPro" id="IPR028082">
    <property type="entry name" value="Peripla_BP_I"/>
</dbReference>
<protein>
    <submittedName>
        <fullName evidence="6">LacI family DNA-binding transcriptional regulator</fullName>
    </submittedName>
</protein>